<keyword evidence="3 6" id="KW-0479">Metal-binding</keyword>
<dbReference type="AlphaFoldDB" id="C4XNP6"/>
<reference evidence="8 9" key="1">
    <citation type="journal article" date="2009" name="Genome Res.">
        <title>Whole genome sequence of Desulfovibrio magneticus strain RS-1 revealed common gene clusters in magnetotactic bacteria.</title>
        <authorList>
            <person name="Nakazawa H."/>
            <person name="Arakaki A."/>
            <person name="Narita-Yamada S."/>
            <person name="Yashiro I."/>
            <person name="Jinno K."/>
            <person name="Aoki N."/>
            <person name="Tsuruyama A."/>
            <person name="Okamura Y."/>
            <person name="Tanikawa S."/>
            <person name="Fujita N."/>
            <person name="Takeyama H."/>
            <person name="Matsunaga T."/>
        </authorList>
    </citation>
    <scope>NUCLEOTIDE SEQUENCE [LARGE SCALE GENOMIC DNA]</scope>
    <source>
        <strain evidence="9">ATCC 700980 / DSM 13731 / RS-1</strain>
    </source>
</reference>
<evidence type="ECO:0000259" key="7">
    <source>
        <dbReference type="PROSITE" id="PS51918"/>
    </source>
</evidence>
<keyword evidence="4 6" id="KW-0408">Iron</keyword>
<keyword evidence="5 6" id="KW-0411">Iron-sulfur</keyword>
<feature type="binding site" evidence="6">
    <location>
        <position position="102"/>
    </location>
    <ligand>
        <name>[4Fe-4S] cluster</name>
        <dbReference type="ChEBI" id="CHEBI:49883"/>
        <note>4Fe-4S-S-AdoMet</note>
    </ligand>
</feature>
<organism evidence="8 9">
    <name type="scientific">Solidesulfovibrio magneticus (strain ATCC 700980 / DSM 13731 / RS-1)</name>
    <name type="common">Desulfovibrio magneticus</name>
    <dbReference type="NCBI Taxonomy" id="573370"/>
    <lineage>
        <taxon>Bacteria</taxon>
        <taxon>Pseudomonadati</taxon>
        <taxon>Thermodesulfobacteriota</taxon>
        <taxon>Desulfovibrionia</taxon>
        <taxon>Desulfovibrionales</taxon>
        <taxon>Desulfovibrionaceae</taxon>
        <taxon>Solidesulfovibrio</taxon>
    </lineage>
</organism>
<dbReference type="InterPro" id="IPR058240">
    <property type="entry name" value="rSAM_sf"/>
</dbReference>
<feature type="binding site" evidence="6">
    <location>
        <position position="98"/>
    </location>
    <ligand>
        <name>[4Fe-4S] cluster</name>
        <dbReference type="ChEBI" id="CHEBI:49883"/>
        <note>4Fe-4S-S-AdoMet</note>
    </ligand>
</feature>
<keyword evidence="1" id="KW-0004">4Fe-4S</keyword>
<dbReference type="eggNOG" id="COG1180">
    <property type="taxonomic scope" value="Bacteria"/>
</dbReference>
<dbReference type="GO" id="GO:0051539">
    <property type="term" value="F:4 iron, 4 sulfur cluster binding"/>
    <property type="evidence" value="ECO:0007669"/>
    <property type="project" value="UniProtKB-KW"/>
</dbReference>
<dbReference type="NCBIfam" id="TIGR04337">
    <property type="entry name" value="AmmeMemoSam_rS"/>
    <property type="match status" value="1"/>
</dbReference>
<feature type="domain" description="Radical SAM core" evidence="7">
    <location>
        <begin position="83"/>
        <end position="295"/>
    </location>
</feature>
<sequence length="354" mass="38527">MPPPLQRRQRQARKVAMHPAALWKALPDGRVSCRLCSHFCRIAPGRRGLCGVRENRDGALFTLVHDRVAAVNLDPVEKKPLYHFLPGTTTFSFGTMGCNLSCAFCQNAGLSQPPRQGKAIAGETVDPAGLAAAAKRSGAASVSYTYSEPTVFYELMAETAELAQAKGLKNIMVSNGFMSRACLDALAGRIDAANIDLKAMRDDFYHRVCGARLRPVLQNLVTIRKLGWWLEVTTLIIPGLNDTPEELRELADFLVKELGPDTPWHISRFHPDFAMRDRPPTPTRTLALAWDIGREAGLRYVYVGNVHDAARSTTYCPGCGERLMERQGMGLAAARTVDGHCGACGAAIAGVGLP</sequence>
<dbReference type="Gene3D" id="3.20.20.70">
    <property type="entry name" value="Aldolase class I"/>
    <property type="match status" value="1"/>
</dbReference>
<gene>
    <name evidence="8" type="ordered locus">DMR_15300</name>
</gene>
<dbReference type="SUPFAM" id="SSF102114">
    <property type="entry name" value="Radical SAM enzymes"/>
    <property type="match status" value="1"/>
</dbReference>
<dbReference type="HOGENOM" id="CLU_044176_1_0_7"/>
<dbReference type="GO" id="GO:0046872">
    <property type="term" value="F:metal ion binding"/>
    <property type="evidence" value="ECO:0007669"/>
    <property type="project" value="UniProtKB-KW"/>
</dbReference>
<dbReference type="Proteomes" id="UP000009071">
    <property type="component" value="Chromosome"/>
</dbReference>
<evidence type="ECO:0000256" key="5">
    <source>
        <dbReference type="ARBA" id="ARBA00023014"/>
    </source>
</evidence>
<dbReference type="InterPro" id="IPR027596">
    <property type="entry name" value="AmmeMemoSam_rS"/>
</dbReference>
<dbReference type="Pfam" id="PF04055">
    <property type="entry name" value="Radical_SAM"/>
    <property type="match status" value="1"/>
</dbReference>
<dbReference type="InterPro" id="IPR016431">
    <property type="entry name" value="Pyrv-formate_lyase-activ_prd"/>
</dbReference>
<evidence type="ECO:0000256" key="4">
    <source>
        <dbReference type="ARBA" id="ARBA00023004"/>
    </source>
</evidence>
<accession>C4XNP6</accession>
<dbReference type="SMART" id="SM00729">
    <property type="entry name" value="Elp3"/>
    <property type="match status" value="1"/>
</dbReference>
<dbReference type="GO" id="GO:0003824">
    <property type="term" value="F:catalytic activity"/>
    <property type="evidence" value="ECO:0007669"/>
    <property type="project" value="InterPro"/>
</dbReference>
<keyword evidence="9" id="KW-1185">Reference proteome</keyword>
<keyword evidence="2 6" id="KW-0949">S-adenosyl-L-methionine</keyword>
<evidence type="ECO:0000256" key="6">
    <source>
        <dbReference type="PIRSR" id="PIRSR004869-50"/>
    </source>
</evidence>
<evidence type="ECO:0000256" key="3">
    <source>
        <dbReference type="ARBA" id="ARBA00022723"/>
    </source>
</evidence>
<dbReference type="PROSITE" id="PS51918">
    <property type="entry name" value="RADICAL_SAM"/>
    <property type="match status" value="1"/>
</dbReference>
<dbReference type="PANTHER" id="PTHR30352:SF5">
    <property type="entry name" value="PYRUVATE FORMATE-LYASE 1-ACTIVATING ENZYME"/>
    <property type="match status" value="1"/>
</dbReference>
<proteinExistence type="predicted"/>
<name>C4XNP6_SOLM1</name>
<dbReference type="CDD" id="cd01335">
    <property type="entry name" value="Radical_SAM"/>
    <property type="match status" value="1"/>
</dbReference>
<dbReference type="EMBL" id="AP010904">
    <property type="protein sequence ID" value="BAH75021.1"/>
    <property type="molecule type" value="Genomic_DNA"/>
</dbReference>
<dbReference type="InterPro" id="IPR034457">
    <property type="entry name" value="Organic_radical-activating"/>
</dbReference>
<dbReference type="KEGG" id="dma:DMR_15300"/>
<dbReference type="InterPro" id="IPR007197">
    <property type="entry name" value="rSAM"/>
</dbReference>
<dbReference type="PIRSF" id="PIRSF004869">
    <property type="entry name" value="PflX_prd"/>
    <property type="match status" value="1"/>
</dbReference>
<evidence type="ECO:0000313" key="9">
    <source>
        <dbReference type="Proteomes" id="UP000009071"/>
    </source>
</evidence>
<evidence type="ECO:0000256" key="2">
    <source>
        <dbReference type="ARBA" id="ARBA00022691"/>
    </source>
</evidence>
<dbReference type="SFLD" id="SFLDG01101">
    <property type="entry name" value="Uncharacterised_Radical_SAM_Su"/>
    <property type="match status" value="1"/>
</dbReference>
<dbReference type="PANTHER" id="PTHR30352">
    <property type="entry name" value="PYRUVATE FORMATE-LYASE-ACTIVATING ENZYME"/>
    <property type="match status" value="1"/>
</dbReference>
<feature type="binding site" evidence="6">
    <location>
        <position position="105"/>
    </location>
    <ligand>
        <name>[4Fe-4S] cluster</name>
        <dbReference type="ChEBI" id="CHEBI:49883"/>
        <note>4Fe-4S-S-AdoMet</note>
    </ligand>
</feature>
<dbReference type="SFLD" id="SFLDS00029">
    <property type="entry name" value="Radical_SAM"/>
    <property type="match status" value="1"/>
</dbReference>
<evidence type="ECO:0000256" key="1">
    <source>
        <dbReference type="ARBA" id="ARBA00022485"/>
    </source>
</evidence>
<protein>
    <recommendedName>
        <fullName evidence="7">Radical SAM core domain-containing protein</fullName>
    </recommendedName>
</protein>
<dbReference type="InterPro" id="IPR006638">
    <property type="entry name" value="Elp3/MiaA/NifB-like_rSAM"/>
</dbReference>
<evidence type="ECO:0000313" key="8">
    <source>
        <dbReference type="EMBL" id="BAH75021.1"/>
    </source>
</evidence>
<comment type="cofactor">
    <cofactor evidence="6">
        <name>[4Fe-4S] cluster</name>
        <dbReference type="ChEBI" id="CHEBI:49883"/>
    </cofactor>
    <text evidence="6">Binds 1 [4Fe-4S] cluster. The cluster is coordinated with 3 cysteines and an exchangeable S-adenosyl-L-methionine.</text>
</comment>
<dbReference type="STRING" id="573370.DMR_15300"/>
<dbReference type="InterPro" id="IPR013785">
    <property type="entry name" value="Aldolase_TIM"/>
</dbReference>